<comment type="caution">
    <text evidence="4">The sequence shown here is derived from an EMBL/GenBank/DDBJ whole genome shotgun (WGS) entry which is preliminary data.</text>
</comment>
<proteinExistence type="inferred from homology"/>
<dbReference type="PANTHER" id="PTHR43000">
    <property type="entry name" value="DTDP-D-GLUCOSE 4,6-DEHYDRATASE-RELATED"/>
    <property type="match status" value="1"/>
</dbReference>
<accession>A0A2N9XV49</accession>
<dbReference type="Gene3D" id="3.40.50.720">
    <property type="entry name" value="NAD(P)-binding Rossmann-like Domain"/>
    <property type="match status" value="1"/>
</dbReference>
<dbReference type="AlphaFoldDB" id="A0A2N9XV49"/>
<evidence type="ECO:0000313" key="4">
    <source>
        <dbReference type="EMBL" id="PIT53392.1"/>
    </source>
</evidence>
<reference evidence="4 5" key="1">
    <citation type="journal article" date="2017" name="MBio">
        <title>Type VI secretion-mediated competition in the bee gut microbiome.</title>
        <authorList>
            <person name="Steele M.I."/>
            <person name="Kwong W.K."/>
            <person name="Powell J.E."/>
            <person name="Whiteley M."/>
            <person name="Moran N.A."/>
        </authorList>
    </citation>
    <scope>NUCLEOTIDE SEQUENCE [LARGE SCALE GENOMIC DNA]</scope>
    <source>
        <strain evidence="4 5">Nev3CBA3</strain>
    </source>
</reference>
<dbReference type="InterPro" id="IPR001509">
    <property type="entry name" value="Epimerase_deHydtase"/>
</dbReference>
<feature type="domain" description="NAD-dependent epimerase/dehydratase" evidence="3">
    <location>
        <begin position="4"/>
        <end position="228"/>
    </location>
</feature>
<dbReference type="RefSeq" id="WP_100138210.1">
    <property type="nucleotide sequence ID" value="NZ_MEIS01000123.1"/>
</dbReference>
<comment type="pathway">
    <text evidence="1">Bacterial outer membrane biogenesis; LPS O-antigen biosynthesis.</text>
</comment>
<organism evidence="4 5">
    <name type="scientific">Snodgrassella alvi</name>
    <dbReference type="NCBI Taxonomy" id="1196083"/>
    <lineage>
        <taxon>Bacteria</taxon>
        <taxon>Pseudomonadati</taxon>
        <taxon>Pseudomonadota</taxon>
        <taxon>Betaproteobacteria</taxon>
        <taxon>Neisseriales</taxon>
        <taxon>Neisseriaceae</taxon>
        <taxon>Snodgrassella</taxon>
    </lineage>
</organism>
<dbReference type="InterPro" id="IPR036291">
    <property type="entry name" value="NAD(P)-bd_dom_sf"/>
</dbReference>
<gene>
    <name evidence="4" type="ORF">BHC49_13275</name>
</gene>
<dbReference type="EMBL" id="MEIS01000123">
    <property type="protein sequence ID" value="PIT53392.1"/>
    <property type="molecule type" value="Genomic_DNA"/>
</dbReference>
<dbReference type="SUPFAM" id="SSF51735">
    <property type="entry name" value="NAD(P)-binding Rossmann-fold domains"/>
    <property type="match status" value="1"/>
</dbReference>
<name>A0A2N9XV49_9NEIS</name>
<evidence type="ECO:0000256" key="2">
    <source>
        <dbReference type="ARBA" id="ARBA00007637"/>
    </source>
</evidence>
<dbReference type="Proteomes" id="UP000229434">
    <property type="component" value="Unassembled WGS sequence"/>
</dbReference>
<sequence>MRHIITGGSGFTGQILARKLLQAGNEVVNFDIKNYNDAELEKNSQYIYGDIRSINDIKKLNLHPDDVVYHLAARQFADAVPKRNRQDWFYEVNVDGTRNILQEMMANGVTKMVFFSTDMTYGMVSSCPVSTDHPQNPLGPYGRGKVEAEKLIRGYKELNATIFRPRLITGAGRLGVLGKLFRLIALNLPVPMIGNGLNHYQMVSVDDCVSAAMLAWQKNFPRQTYNLGSSQPPTTKELLQAVIKHACSKSFVLPVPSGLIKPVLSALDKLGLTLLYPEQFAIADQNILLDCNKAMQELGWAPSCSDIEAMCAAYDNFINIKKQNNEL</sequence>
<evidence type="ECO:0000256" key="1">
    <source>
        <dbReference type="ARBA" id="ARBA00005125"/>
    </source>
</evidence>
<evidence type="ECO:0000259" key="3">
    <source>
        <dbReference type="Pfam" id="PF01370"/>
    </source>
</evidence>
<protein>
    <recommendedName>
        <fullName evidence="3">NAD-dependent epimerase/dehydratase domain-containing protein</fullName>
    </recommendedName>
</protein>
<evidence type="ECO:0000313" key="5">
    <source>
        <dbReference type="Proteomes" id="UP000229434"/>
    </source>
</evidence>
<dbReference type="Pfam" id="PF01370">
    <property type="entry name" value="Epimerase"/>
    <property type="match status" value="1"/>
</dbReference>
<comment type="similarity">
    <text evidence="2">Belongs to the NAD(P)-dependent epimerase/dehydratase family.</text>
</comment>
<dbReference type="CDD" id="cd08946">
    <property type="entry name" value="SDR_e"/>
    <property type="match status" value="1"/>
</dbReference>